<evidence type="ECO:0000313" key="7">
    <source>
        <dbReference type="EMBL" id="PIR44147.1"/>
    </source>
</evidence>
<dbReference type="Proteomes" id="UP000231602">
    <property type="component" value="Unassembled WGS sequence"/>
</dbReference>
<dbReference type="GO" id="GO:1990904">
    <property type="term" value="C:ribonucleoprotein complex"/>
    <property type="evidence" value="ECO:0007669"/>
    <property type="project" value="UniProtKB-KW"/>
</dbReference>
<accession>A0A2H0RCE4</accession>
<proteinExistence type="inferred from homology"/>
<reference evidence="7 8" key="1">
    <citation type="submission" date="2017-09" db="EMBL/GenBank/DDBJ databases">
        <title>Depth-based differentiation of microbial function through sediment-hosted aquifers and enrichment of novel symbionts in the deep terrestrial subsurface.</title>
        <authorList>
            <person name="Probst A.J."/>
            <person name="Ladd B."/>
            <person name="Jarett J.K."/>
            <person name="Geller-Mcgrath D.E."/>
            <person name="Sieber C.M."/>
            <person name="Emerson J.B."/>
            <person name="Anantharaman K."/>
            <person name="Thomas B.C."/>
            <person name="Malmstrom R."/>
            <person name="Stieglmeier M."/>
            <person name="Klingl A."/>
            <person name="Woyke T."/>
            <person name="Ryan C.M."/>
            <person name="Banfield J.F."/>
        </authorList>
    </citation>
    <scope>NUCLEOTIDE SEQUENCE [LARGE SCALE GENOMIC DNA]</scope>
    <source>
        <strain evidence="7">CG10_big_fil_rev_8_21_14_0_10_31_9</strain>
    </source>
</reference>
<keyword evidence="5" id="KW-0699">rRNA-binding</keyword>
<gene>
    <name evidence="5" type="primary">rplD</name>
    <name evidence="7" type="ORF">COV23_01580</name>
</gene>
<dbReference type="InterPro" id="IPR023574">
    <property type="entry name" value="Ribosomal_uL4_dom_sf"/>
</dbReference>
<dbReference type="EMBL" id="PCXV01000024">
    <property type="protein sequence ID" value="PIR44147.1"/>
    <property type="molecule type" value="Genomic_DNA"/>
</dbReference>
<sequence>MKVDILNIKNEKAGTLDVSDKIFGLKWNPELVHQAVVAHLANAREPWAHTKGRGEVRGGGKKPWKQKGTGRARHGSSRSPIWVGGGVTHGPIKERDFSKKINKKMKRLAIFSVLSKKFKDSEIKIVDNFDGIENKSKAWAGILKNLTDLRSKTLVILEDKNKSSIKSISNIKNADTISPISLNVYDLMKCKNIILESNAVLEIEKTYKV</sequence>
<comment type="function">
    <text evidence="5">Forms part of the polypeptide exit tunnel.</text>
</comment>
<evidence type="ECO:0000256" key="4">
    <source>
        <dbReference type="ARBA" id="ARBA00035244"/>
    </source>
</evidence>
<dbReference type="GO" id="GO:0003735">
    <property type="term" value="F:structural constituent of ribosome"/>
    <property type="evidence" value="ECO:0007669"/>
    <property type="project" value="InterPro"/>
</dbReference>
<organism evidence="7 8">
    <name type="scientific">Candidatus Wolfebacteria bacterium CG10_big_fil_rev_8_21_14_0_10_31_9</name>
    <dbReference type="NCBI Taxonomy" id="1975070"/>
    <lineage>
        <taxon>Bacteria</taxon>
        <taxon>Candidatus Wolfeibacteriota</taxon>
    </lineage>
</organism>
<dbReference type="InterPro" id="IPR013005">
    <property type="entry name" value="Ribosomal_uL4-like"/>
</dbReference>
<protein>
    <recommendedName>
        <fullName evidence="4 5">Large ribosomal subunit protein uL4</fullName>
    </recommendedName>
</protein>
<dbReference type="GO" id="GO:0006412">
    <property type="term" value="P:translation"/>
    <property type="evidence" value="ECO:0007669"/>
    <property type="project" value="UniProtKB-UniRule"/>
</dbReference>
<dbReference type="AlphaFoldDB" id="A0A2H0RCE4"/>
<feature type="region of interest" description="Disordered" evidence="6">
    <location>
        <begin position="49"/>
        <end position="85"/>
    </location>
</feature>
<dbReference type="Gene3D" id="3.40.1370.10">
    <property type="match status" value="1"/>
</dbReference>
<dbReference type="HAMAP" id="MF_01328_B">
    <property type="entry name" value="Ribosomal_uL4_B"/>
    <property type="match status" value="1"/>
</dbReference>
<keyword evidence="3 5" id="KW-0687">Ribonucleoprotein</keyword>
<feature type="compositionally biased region" description="Basic residues" evidence="6">
    <location>
        <begin position="59"/>
        <end position="76"/>
    </location>
</feature>
<comment type="caution">
    <text evidence="7">The sequence shown here is derived from an EMBL/GenBank/DDBJ whole genome shotgun (WGS) entry which is preliminary data.</text>
</comment>
<dbReference type="NCBIfam" id="TIGR03953">
    <property type="entry name" value="rplD_bact"/>
    <property type="match status" value="1"/>
</dbReference>
<dbReference type="PANTHER" id="PTHR10746">
    <property type="entry name" value="50S RIBOSOMAL PROTEIN L4"/>
    <property type="match status" value="1"/>
</dbReference>
<dbReference type="PANTHER" id="PTHR10746:SF6">
    <property type="entry name" value="LARGE RIBOSOMAL SUBUNIT PROTEIN UL4M"/>
    <property type="match status" value="1"/>
</dbReference>
<dbReference type="GO" id="GO:0019843">
    <property type="term" value="F:rRNA binding"/>
    <property type="evidence" value="ECO:0007669"/>
    <property type="project" value="UniProtKB-UniRule"/>
</dbReference>
<evidence type="ECO:0000313" key="8">
    <source>
        <dbReference type="Proteomes" id="UP000231602"/>
    </source>
</evidence>
<evidence type="ECO:0000256" key="3">
    <source>
        <dbReference type="ARBA" id="ARBA00023274"/>
    </source>
</evidence>
<keyword evidence="2 5" id="KW-0689">Ribosomal protein</keyword>
<evidence type="ECO:0000256" key="2">
    <source>
        <dbReference type="ARBA" id="ARBA00022980"/>
    </source>
</evidence>
<dbReference type="SUPFAM" id="SSF52166">
    <property type="entry name" value="Ribosomal protein L4"/>
    <property type="match status" value="1"/>
</dbReference>
<comment type="subunit">
    <text evidence="5">Part of the 50S ribosomal subunit.</text>
</comment>
<keyword evidence="5" id="KW-0694">RNA-binding</keyword>
<evidence type="ECO:0000256" key="1">
    <source>
        <dbReference type="ARBA" id="ARBA00010528"/>
    </source>
</evidence>
<evidence type="ECO:0000256" key="5">
    <source>
        <dbReference type="HAMAP-Rule" id="MF_01328"/>
    </source>
</evidence>
<comment type="function">
    <text evidence="5">One of the primary rRNA binding proteins, this protein initially binds near the 5'-end of the 23S rRNA. It is important during the early stages of 50S assembly. It makes multiple contacts with different domains of the 23S rRNA in the assembled 50S subunit and ribosome.</text>
</comment>
<comment type="similarity">
    <text evidence="1 5">Belongs to the universal ribosomal protein uL4 family.</text>
</comment>
<dbReference type="GO" id="GO:0005840">
    <property type="term" value="C:ribosome"/>
    <property type="evidence" value="ECO:0007669"/>
    <property type="project" value="UniProtKB-KW"/>
</dbReference>
<dbReference type="InterPro" id="IPR002136">
    <property type="entry name" value="Ribosomal_uL4"/>
</dbReference>
<feature type="compositionally biased region" description="Basic and acidic residues" evidence="6">
    <location>
        <begin position="49"/>
        <end position="58"/>
    </location>
</feature>
<name>A0A2H0RCE4_9BACT</name>
<evidence type="ECO:0000256" key="6">
    <source>
        <dbReference type="SAM" id="MobiDB-lite"/>
    </source>
</evidence>
<dbReference type="Pfam" id="PF00573">
    <property type="entry name" value="Ribosomal_L4"/>
    <property type="match status" value="1"/>
</dbReference>